<evidence type="ECO:0000313" key="2">
    <source>
        <dbReference type="EMBL" id="KAH3704448.1"/>
    </source>
</evidence>
<dbReference type="EMBL" id="JAIWYP010000015">
    <property type="protein sequence ID" value="KAH3704448.1"/>
    <property type="molecule type" value="Genomic_DNA"/>
</dbReference>
<proteinExistence type="predicted"/>
<sequence length="168" mass="18749">MRNTTNITKTARSSSRFPGDEKAEDAIREALQDVNDRIVEEMRTKGPLNFPESRSDNFLTPISRSNTTVTDYQLQGLSRSRAEIAKMQAELGPRFRADYARTPAAFSEYSSILIPEDDGDVSLTDTVDDHVDLNLDLERMRTESTMLGSALGMRDNIRSATFVSGKGH</sequence>
<keyword evidence="3" id="KW-1185">Reference proteome</keyword>
<reference evidence="2" key="2">
    <citation type="submission" date="2020-11" db="EMBL/GenBank/DDBJ databases">
        <authorList>
            <person name="McCartney M.A."/>
            <person name="Auch B."/>
            <person name="Kono T."/>
            <person name="Mallez S."/>
            <person name="Becker A."/>
            <person name="Gohl D.M."/>
            <person name="Silverstein K.A.T."/>
            <person name="Koren S."/>
            <person name="Bechman K.B."/>
            <person name="Herman A."/>
            <person name="Abrahante J.E."/>
            <person name="Garbe J."/>
        </authorList>
    </citation>
    <scope>NUCLEOTIDE SEQUENCE</scope>
    <source>
        <strain evidence="2">Duluth1</strain>
        <tissue evidence="2">Whole animal</tissue>
    </source>
</reference>
<feature type="compositionally biased region" description="Polar residues" evidence="1">
    <location>
        <begin position="1"/>
        <end position="16"/>
    </location>
</feature>
<evidence type="ECO:0000256" key="1">
    <source>
        <dbReference type="SAM" id="MobiDB-lite"/>
    </source>
</evidence>
<gene>
    <name evidence="2" type="ORF">DPMN_079504</name>
</gene>
<organism evidence="2 3">
    <name type="scientific">Dreissena polymorpha</name>
    <name type="common">Zebra mussel</name>
    <name type="synonym">Mytilus polymorpha</name>
    <dbReference type="NCBI Taxonomy" id="45954"/>
    <lineage>
        <taxon>Eukaryota</taxon>
        <taxon>Metazoa</taxon>
        <taxon>Spiralia</taxon>
        <taxon>Lophotrochozoa</taxon>
        <taxon>Mollusca</taxon>
        <taxon>Bivalvia</taxon>
        <taxon>Autobranchia</taxon>
        <taxon>Heteroconchia</taxon>
        <taxon>Euheterodonta</taxon>
        <taxon>Imparidentia</taxon>
        <taxon>Neoheterodontei</taxon>
        <taxon>Myida</taxon>
        <taxon>Dreissenoidea</taxon>
        <taxon>Dreissenidae</taxon>
        <taxon>Dreissena</taxon>
    </lineage>
</organism>
<feature type="region of interest" description="Disordered" evidence="1">
    <location>
        <begin position="1"/>
        <end position="23"/>
    </location>
</feature>
<reference evidence="2" key="1">
    <citation type="journal article" date="2019" name="bioRxiv">
        <title>The Genome of the Zebra Mussel, Dreissena polymorpha: A Resource for Invasive Species Research.</title>
        <authorList>
            <person name="McCartney M.A."/>
            <person name="Auch B."/>
            <person name="Kono T."/>
            <person name="Mallez S."/>
            <person name="Zhang Y."/>
            <person name="Obille A."/>
            <person name="Becker A."/>
            <person name="Abrahante J.E."/>
            <person name="Garbe J."/>
            <person name="Badalamenti J.P."/>
            <person name="Herman A."/>
            <person name="Mangelson H."/>
            <person name="Liachko I."/>
            <person name="Sullivan S."/>
            <person name="Sone E.D."/>
            <person name="Koren S."/>
            <person name="Silverstein K.A.T."/>
            <person name="Beckman K.B."/>
            <person name="Gohl D.M."/>
        </authorList>
    </citation>
    <scope>NUCLEOTIDE SEQUENCE</scope>
    <source>
        <strain evidence="2">Duluth1</strain>
        <tissue evidence="2">Whole animal</tissue>
    </source>
</reference>
<evidence type="ECO:0000313" key="3">
    <source>
        <dbReference type="Proteomes" id="UP000828390"/>
    </source>
</evidence>
<dbReference type="AlphaFoldDB" id="A0A9D4BR27"/>
<name>A0A9D4BR27_DREPO</name>
<protein>
    <submittedName>
        <fullName evidence="2">Uncharacterized protein</fullName>
    </submittedName>
</protein>
<dbReference type="Proteomes" id="UP000828390">
    <property type="component" value="Unassembled WGS sequence"/>
</dbReference>
<comment type="caution">
    <text evidence="2">The sequence shown here is derived from an EMBL/GenBank/DDBJ whole genome shotgun (WGS) entry which is preliminary data.</text>
</comment>
<accession>A0A9D4BR27</accession>